<dbReference type="PANTHER" id="PTHR10974">
    <property type="entry name" value="FI08016P-RELATED"/>
    <property type="match status" value="1"/>
</dbReference>
<keyword evidence="1" id="KW-0472">Membrane</keyword>
<evidence type="ECO:0000256" key="1">
    <source>
        <dbReference type="SAM" id="Phobius"/>
    </source>
</evidence>
<gene>
    <name evidence="2" type="ORF">BaRGS_00024015</name>
</gene>
<name>A0ABD0KCP0_9CAEN</name>
<feature type="transmembrane region" description="Helical" evidence="1">
    <location>
        <begin position="17"/>
        <end position="35"/>
    </location>
</feature>
<reference evidence="2 3" key="1">
    <citation type="journal article" date="2023" name="Sci. Data">
        <title>Genome assembly of the Korean intertidal mud-creeper Batillaria attramentaria.</title>
        <authorList>
            <person name="Patra A.K."/>
            <person name="Ho P.T."/>
            <person name="Jun S."/>
            <person name="Lee S.J."/>
            <person name="Kim Y."/>
            <person name="Won Y.J."/>
        </authorList>
    </citation>
    <scope>NUCLEOTIDE SEQUENCE [LARGE SCALE GENOMIC DNA]</scope>
    <source>
        <strain evidence="2">Wonlab-2016</strain>
    </source>
</reference>
<dbReference type="PANTHER" id="PTHR10974:SF73">
    <property type="entry name" value="FI21235P1"/>
    <property type="match status" value="1"/>
</dbReference>
<keyword evidence="1" id="KW-0812">Transmembrane</keyword>
<dbReference type="CDD" id="cd16021">
    <property type="entry name" value="ALP_like"/>
    <property type="match status" value="1"/>
</dbReference>
<dbReference type="SUPFAM" id="SSF53649">
    <property type="entry name" value="Alkaline phosphatase-like"/>
    <property type="match status" value="1"/>
</dbReference>
<comment type="caution">
    <text evidence="2">The sequence shown here is derived from an EMBL/GenBank/DDBJ whole genome shotgun (WGS) entry which is preliminary data.</text>
</comment>
<organism evidence="2 3">
    <name type="scientific">Batillaria attramentaria</name>
    <dbReference type="NCBI Taxonomy" id="370345"/>
    <lineage>
        <taxon>Eukaryota</taxon>
        <taxon>Metazoa</taxon>
        <taxon>Spiralia</taxon>
        <taxon>Lophotrochozoa</taxon>
        <taxon>Mollusca</taxon>
        <taxon>Gastropoda</taxon>
        <taxon>Caenogastropoda</taxon>
        <taxon>Sorbeoconcha</taxon>
        <taxon>Cerithioidea</taxon>
        <taxon>Batillariidae</taxon>
        <taxon>Batillaria</taxon>
    </lineage>
</organism>
<keyword evidence="1" id="KW-1133">Transmembrane helix</keyword>
<dbReference type="InterPro" id="IPR017850">
    <property type="entry name" value="Alkaline_phosphatase_core_sf"/>
</dbReference>
<dbReference type="Proteomes" id="UP001519460">
    <property type="component" value="Unassembled WGS sequence"/>
</dbReference>
<dbReference type="FunFam" id="3.40.720.10:FF:000017">
    <property type="entry name" value="Predicted protein"/>
    <property type="match status" value="1"/>
</dbReference>
<dbReference type="InterPro" id="IPR004245">
    <property type="entry name" value="DUF229"/>
</dbReference>
<evidence type="ECO:0000313" key="2">
    <source>
        <dbReference type="EMBL" id="KAK7484730.1"/>
    </source>
</evidence>
<dbReference type="AlphaFoldDB" id="A0ABD0KCP0"/>
<proteinExistence type="predicted"/>
<sequence length="723" mass="81806">MYVPISRFLLRYRRTRVIKTILVCICAISVLSLLFQSHDMRHRAQYLLSMSGGGGGPGYITDSYGEITWLERTYAPKRTRGQKCVHPDLNPFDPTVMQFYKKEDPVDCSGAMDDWVYVNNGTFRISRRARRLYGKITCEYAPIVRGDDFSARHAPHVKPMPDGAALKSDFFKVACVSASGRKYLNIHSGVARNEEVFKRLDSYAATSAAVSSRTPSAGSKSSPSSASFNSSERAVPQKSFVSLDKTSQQYQIGQSLNLSVFMFGFDSLSRMAWIRLLPKTREYLLQTLGGIELEGYNIVGDGTPAALLPILTGHMEEELPESRRGWAGAKPVDDHPWLWKDFKRHGYVTAHGEDMALIGTFQYRMLGFRQQPTDHNMRTFYLAAERMYKNNIPLCLGSRPRHLNFLNWFRDLFSVYRNYPKFFFGFHSEMSHDYNNKVQALDDDLVSFLKDLEDNGHLNSTLLVLMADHGARYSYLRATAQGKLEERMPYFAFRFPPWFRKQYPHVVRNVEINSQRLTTPFDIHATFHDLLSYSGPGMADISQRGVSLFREIPKERTCSDAGVTPHWCACLEWQNVNQSDARVVTAVQSAINAINSYTEENRSSCAELRLSQITRSARYLPTANDLSAEQMIKKYQDSNPTIFSASDDGSSSPPSPLSTKELYQVSFITEPGSGHFEVTCTLDVTSGNFAMSSKDISRINKYGSAPACVQDSLPHLRPYCYCV</sequence>
<keyword evidence="3" id="KW-1185">Reference proteome</keyword>
<dbReference type="Gene3D" id="3.40.720.10">
    <property type="entry name" value="Alkaline Phosphatase, subunit A"/>
    <property type="match status" value="1"/>
</dbReference>
<dbReference type="EMBL" id="JACVVK020000205">
    <property type="protein sequence ID" value="KAK7484730.1"/>
    <property type="molecule type" value="Genomic_DNA"/>
</dbReference>
<protein>
    <recommendedName>
        <fullName evidence="4">DUF229 domain containing protein</fullName>
    </recommendedName>
</protein>
<dbReference type="Pfam" id="PF02995">
    <property type="entry name" value="DUF229"/>
    <property type="match status" value="1"/>
</dbReference>
<evidence type="ECO:0008006" key="4">
    <source>
        <dbReference type="Google" id="ProtNLM"/>
    </source>
</evidence>
<accession>A0ABD0KCP0</accession>
<evidence type="ECO:0000313" key="3">
    <source>
        <dbReference type="Proteomes" id="UP001519460"/>
    </source>
</evidence>